<evidence type="ECO:0000256" key="1">
    <source>
        <dbReference type="SAM" id="SignalP"/>
    </source>
</evidence>
<protein>
    <submittedName>
        <fullName evidence="2">Uncharacterized protein</fullName>
    </submittedName>
</protein>
<keyword evidence="1" id="KW-0732">Signal</keyword>
<dbReference type="Proteomes" id="UP000650533">
    <property type="component" value="Chromosome 14"/>
</dbReference>
<dbReference type="EMBL" id="CP059671">
    <property type="protein sequence ID" value="QRW26082.1"/>
    <property type="molecule type" value="Genomic_DNA"/>
</dbReference>
<reference evidence="2" key="1">
    <citation type="submission" date="2020-05" db="EMBL/GenBank/DDBJ databases">
        <title>Evolutionary and genomic comparisons of hybrid uninucleate and nonhybrid Rhizoctonia fungi.</title>
        <authorList>
            <person name="Li C."/>
            <person name="Chen X."/>
        </authorList>
    </citation>
    <scope>NUCLEOTIDE SEQUENCE</scope>
    <source>
        <strain evidence="2">AG-1 IA</strain>
    </source>
</reference>
<gene>
    <name evidence="2" type="ORF">RhiXN_11159</name>
</gene>
<feature type="chain" id="PRO_5034309020" evidence="1">
    <location>
        <begin position="22"/>
        <end position="382"/>
    </location>
</feature>
<sequence length="382" mass="42824">MLFFSHLIIAAGALMTSVRHSSRPEPGDFVHFVRQGHRSLSTTRLAFPSTPVTRKGRISLPVSRMVTPKNIIKWYKRPRTIDGRPQSHPDHHSLYSNATWPDSTSIHERVILTVNYYDGPKDLAVYDHRRALAIYVDTPNDLALYDRPSSLALYSGPAYYDWLLLDPSLYHIASKTCAVRLVKPTAFNKPKHPGDFSRNGWMLHKLLSVLTKHIPTGEVMHSITRVSLNVYTLMLLVVLSGMLFQGRKRLAESIEYDTSTGSHCGGLPAAARTPAHLLFEQVGFSTSEQDCWWTTGEKYMSRKDVLTIVLPHITSNPSLLAPAPNLVQLQCDSSTAEEASCVRWRALSGARERMIWIETKAKYAAKWQPSAGTGLGTSCWRA</sequence>
<evidence type="ECO:0000313" key="3">
    <source>
        <dbReference type="Proteomes" id="UP000650533"/>
    </source>
</evidence>
<name>A0A8H8T2R0_9AGAM</name>
<accession>A0A8H8T2R0</accession>
<evidence type="ECO:0000313" key="2">
    <source>
        <dbReference type="EMBL" id="QRW26082.1"/>
    </source>
</evidence>
<dbReference type="KEGG" id="rsx:RhiXN_11159"/>
<organism evidence="2 3">
    <name type="scientific">Rhizoctonia solani</name>
    <dbReference type="NCBI Taxonomy" id="456999"/>
    <lineage>
        <taxon>Eukaryota</taxon>
        <taxon>Fungi</taxon>
        <taxon>Dikarya</taxon>
        <taxon>Basidiomycota</taxon>
        <taxon>Agaricomycotina</taxon>
        <taxon>Agaricomycetes</taxon>
        <taxon>Cantharellales</taxon>
        <taxon>Ceratobasidiaceae</taxon>
        <taxon>Rhizoctonia</taxon>
    </lineage>
</organism>
<dbReference type="RefSeq" id="XP_043186319.1">
    <property type="nucleotide sequence ID" value="XM_043330974.1"/>
</dbReference>
<dbReference type="GeneID" id="67033437"/>
<dbReference type="AlphaFoldDB" id="A0A8H8T2R0"/>
<feature type="signal peptide" evidence="1">
    <location>
        <begin position="1"/>
        <end position="21"/>
    </location>
</feature>
<proteinExistence type="predicted"/>